<evidence type="ECO:0000313" key="2">
    <source>
        <dbReference type="Proteomes" id="UP001066276"/>
    </source>
</evidence>
<protein>
    <submittedName>
        <fullName evidence="1">Uncharacterized protein</fullName>
    </submittedName>
</protein>
<evidence type="ECO:0000313" key="1">
    <source>
        <dbReference type="EMBL" id="KAJ1165530.1"/>
    </source>
</evidence>
<proteinExistence type="predicted"/>
<dbReference type="AlphaFoldDB" id="A0AAV7SN88"/>
<sequence>MDARVIRAMELLKEAGRLDLLAAPAAPRYRPVRRAACFPPKERKQVAWGPEQDLDIGEEGCLEQIEGVGGDGLEPVREISHILEWSDDSSQGGGEDRVQEGEGEVLTFRVLPPVRTYGVFGGGEVAGADGDQEVVTGCRSRSQGGAVSSRSDIDMDFFQGAQCRSEDGDPGELLAGSEPWEEEEVLAGPSAASWTGCRRDGAREGVWLYCRLEQVQVQAETENGHMTDVNGWEEKKTRQMMIDKGGQ</sequence>
<accession>A0AAV7SN88</accession>
<comment type="caution">
    <text evidence="1">The sequence shown here is derived from an EMBL/GenBank/DDBJ whole genome shotgun (WGS) entry which is preliminary data.</text>
</comment>
<reference evidence="1" key="1">
    <citation type="journal article" date="2022" name="bioRxiv">
        <title>Sequencing and chromosome-scale assembly of the giantPleurodeles waltlgenome.</title>
        <authorList>
            <person name="Brown T."/>
            <person name="Elewa A."/>
            <person name="Iarovenko S."/>
            <person name="Subramanian E."/>
            <person name="Araus A.J."/>
            <person name="Petzold A."/>
            <person name="Susuki M."/>
            <person name="Suzuki K.-i.T."/>
            <person name="Hayashi T."/>
            <person name="Toyoda A."/>
            <person name="Oliveira C."/>
            <person name="Osipova E."/>
            <person name="Leigh N.D."/>
            <person name="Simon A."/>
            <person name="Yun M.H."/>
        </authorList>
    </citation>
    <scope>NUCLEOTIDE SEQUENCE</scope>
    <source>
        <strain evidence="1">20211129_DDA</strain>
        <tissue evidence="1">Liver</tissue>
    </source>
</reference>
<organism evidence="1 2">
    <name type="scientific">Pleurodeles waltl</name>
    <name type="common">Iberian ribbed newt</name>
    <dbReference type="NCBI Taxonomy" id="8319"/>
    <lineage>
        <taxon>Eukaryota</taxon>
        <taxon>Metazoa</taxon>
        <taxon>Chordata</taxon>
        <taxon>Craniata</taxon>
        <taxon>Vertebrata</taxon>
        <taxon>Euteleostomi</taxon>
        <taxon>Amphibia</taxon>
        <taxon>Batrachia</taxon>
        <taxon>Caudata</taxon>
        <taxon>Salamandroidea</taxon>
        <taxon>Salamandridae</taxon>
        <taxon>Pleurodelinae</taxon>
        <taxon>Pleurodeles</taxon>
    </lineage>
</organism>
<gene>
    <name evidence="1" type="ORF">NDU88_005956</name>
</gene>
<keyword evidence="2" id="KW-1185">Reference proteome</keyword>
<dbReference type="Proteomes" id="UP001066276">
    <property type="component" value="Chromosome 4_2"/>
</dbReference>
<dbReference type="EMBL" id="JANPWB010000008">
    <property type="protein sequence ID" value="KAJ1165530.1"/>
    <property type="molecule type" value="Genomic_DNA"/>
</dbReference>
<name>A0AAV7SN88_PLEWA</name>